<dbReference type="SUPFAM" id="SSF81324">
    <property type="entry name" value="Voltage-gated potassium channels"/>
    <property type="match status" value="1"/>
</dbReference>
<dbReference type="Pfam" id="PF07885">
    <property type="entry name" value="Ion_trans_2"/>
    <property type="match status" value="1"/>
</dbReference>
<proteinExistence type="predicted"/>
<reference evidence="5" key="1">
    <citation type="journal article" date="2019" name="Int. J. Syst. Evol. Microbiol.">
        <title>The Global Catalogue of Microorganisms (GCM) 10K type strain sequencing project: providing services to taxonomists for standard genome sequencing and annotation.</title>
        <authorList>
            <consortium name="The Broad Institute Genomics Platform"/>
            <consortium name="The Broad Institute Genome Sequencing Center for Infectious Disease"/>
            <person name="Wu L."/>
            <person name="Ma J."/>
        </authorList>
    </citation>
    <scope>NUCLEOTIDE SEQUENCE [LARGE SCALE GENOMIC DNA]</scope>
    <source>
        <strain evidence="5">CCUG 54527</strain>
    </source>
</reference>
<dbReference type="InterPro" id="IPR003148">
    <property type="entry name" value="RCK_N"/>
</dbReference>
<feature type="transmembrane region" description="Helical" evidence="2">
    <location>
        <begin position="80"/>
        <end position="101"/>
    </location>
</feature>
<dbReference type="RefSeq" id="WP_377735570.1">
    <property type="nucleotide sequence ID" value="NZ_JBHSRI010000025.1"/>
</dbReference>
<keyword evidence="2" id="KW-0472">Membrane</keyword>
<dbReference type="InterPro" id="IPR013099">
    <property type="entry name" value="K_chnl_dom"/>
</dbReference>
<evidence type="ECO:0000259" key="3">
    <source>
        <dbReference type="PROSITE" id="PS51201"/>
    </source>
</evidence>
<feature type="domain" description="RCK N-terminal" evidence="3">
    <location>
        <begin position="121"/>
        <end position="248"/>
    </location>
</feature>
<keyword evidence="4" id="KW-0813">Transport</keyword>
<dbReference type="GO" id="GO:0034220">
    <property type="term" value="P:monoatomic ion transmembrane transport"/>
    <property type="evidence" value="ECO:0007669"/>
    <property type="project" value="UniProtKB-KW"/>
</dbReference>
<dbReference type="PANTHER" id="PTHR43833:SF9">
    <property type="entry name" value="POTASSIUM CHANNEL PROTEIN YUGO-RELATED"/>
    <property type="match status" value="1"/>
</dbReference>
<feature type="transmembrane region" description="Helical" evidence="2">
    <location>
        <begin position="24"/>
        <end position="44"/>
    </location>
</feature>
<dbReference type="PROSITE" id="PS51201">
    <property type="entry name" value="RCK_N"/>
    <property type="match status" value="1"/>
</dbReference>
<dbReference type="PANTHER" id="PTHR43833">
    <property type="entry name" value="POTASSIUM CHANNEL PROTEIN 2-RELATED-RELATED"/>
    <property type="match status" value="1"/>
</dbReference>
<evidence type="ECO:0000313" key="4">
    <source>
        <dbReference type="EMBL" id="MFC6040952.1"/>
    </source>
</evidence>
<name>A0ABW1LCM3_9BACL</name>
<dbReference type="EMBL" id="JBHSRI010000025">
    <property type="protein sequence ID" value="MFC6040952.1"/>
    <property type="molecule type" value="Genomic_DNA"/>
</dbReference>
<dbReference type="Gene3D" id="3.40.50.720">
    <property type="entry name" value="NAD(P)-binding Rossmann-like Domain"/>
    <property type="match status" value="1"/>
</dbReference>
<keyword evidence="4" id="KW-0407">Ion channel</keyword>
<sequence>MSRGGSYMHFFLKIGLSLVRMKNLSLLLAALIFIVFCTGTIYLLEPDTFESLLTSFYFVMTTFSTVGYGDYSPVTAAGRLFTVLMYLLGIGLLGVVIGKIVDSFSIFRKRKEEGKLAYTQENHIIIVGWGKKTETAMEEILSSDSFSEVVIIDTLPTSPVDVANERVHYVQGDASEEETFIRANIKKAKSVIIFSDDTIQIPSLRDAKTLTIAITVERLATHVHTTVEIMTKKQIPNFAHVKVDEFILSQETTSLLAVRSAMHQNVSTIVTQLISRSIGEDLFEVNTDPKWLTYGDAFHDLLAKGATLIADRKQMDINRRLLEEIPSDAVLYVICNEDTHRKLIVNNKH</sequence>
<comment type="subcellular location">
    <subcellularLocation>
        <location evidence="1">Cell membrane</location>
        <topology evidence="1">Multi-pass membrane protein</topology>
    </subcellularLocation>
</comment>
<comment type="caution">
    <text evidence="4">The sequence shown here is derived from an EMBL/GenBank/DDBJ whole genome shotgun (WGS) entry which is preliminary data.</text>
</comment>
<evidence type="ECO:0000256" key="2">
    <source>
        <dbReference type="SAM" id="Phobius"/>
    </source>
</evidence>
<keyword evidence="2" id="KW-1133">Transmembrane helix</keyword>
<accession>A0ABW1LCM3</accession>
<dbReference type="InterPro" id="IPR050721">
    <property type="entry name" value="Trk_Ktr_HKT_K-transport"/>
</dbReference>
<dbReference type="Gene3D" id="1.10.287.70">
    <property type="match status" value="1"/>
</dbReference>
<organism evidence="4 5">
    <name type="scientific">Paenisporosarcina macmurdoensis</name>
    <dbReference type="NCBI Taxonomy" id="212659"/>
    <lineage>
        <taxon>Bacteria</taxon>
        <taxon>Bacillati</taxon>
        <taxon>Bacillota</taxon>
        <taxon>Bacilli</taxon>
        <taxon>Bacillales</taxon>
        <taxon>Caryophanaceae</taxon>
        <taxon>Paenisporosarcina</taxon>
    </lineage>
</organism>
<evidence type="ECO:0000256" key="1">
    <source>
        <dbReference type="ARBA" id="ARBA00004651"/>
    </source>
</evidence>
<dbReference type="SUPFAM" id="SSF51735">
    <property type="entry name" value="NAD(P)-binding Rossmann-fold domains"/>
    <property type="match status" value="1"/>
</dbReference>
<gene>
    <name evidence="4" type="ORF">ACFPYN_16115</name>
</gene>
<dbReference type="Pfam" id="PF02254">
    <property type="entry name" value="TrkA_N"/>
    <property type="match status" value="1"/>
</dbReference>
<feature type="transmembrane region" description="Helical" evidence="2">
    <location>
        <begin position="51"/>
        <end position="68"/>
    </location>
</feature>
<protein>
    <submittedName>
        <fullName evidence="4">Potassium channel family protein</fullName>
    </submittedName>
</protein>
<keyword evidence="4" id="KW-0406">Ion transport</keyword>
<keyword evidence="2" id="KW-0812">Transmembrane</keyword>
<keyword evidence="5" id="KW-1185">Reference proteome</keyword>
<dbReference type="Proteomes" id="UP001596170">
    <property type="component" value="Unassembled WGS sequence"/>
</dbReference>
<evidence type="ECO:0000313" key="5">
    <source>
        <dbReference type="Proteomes" id="UP001596170"/>
    </source>
</evidence>
<dbReference type="InterPro" id="IPR036291">
    <property type="entry name" value="NAD(P)-bd_dom_sf"/>
</dbReference>